<evidence type="ECO:0000256" key="3">
    <source>
        <dbReference type="ARBA" id="ARBA00022723"/>
    </source>
</evidence>
<proteinExistence type="inferred from homology"/>
<name>A0ABX9KA94_9BACT</name>
<organism evidence="8 9">
    <name type="scientific">Archangium gephyra</name>
    <dbReference type="NCBI Taxonomy" id="48"/>
    <lineage>
        <taxon>Bacteria</taxon>
        <taxon>Pseudomonadati</taxon>
        <taxon>Myxococcota</taxon>
        <taxon>Myxococcia</taxon>
        <taxon>Myxococcales</taxon>
        <taxon>Cystobacterineae</taxon>
        <taxon>Archangiaceae</taxon>
        <taxon>Archangium</taxon>
    </lineage>
</organism>
<dbReference type="Gene3D" id="1.10.760.10">
    <property type="entry name" value="Cytochrome c-like domain"/>
    <property type="match status" value="1"/>
</dbReference>
<dbReference type="InterPro" id="IPR028081">
    <property type="entry name" value="Leu-bd"/>
</dbReference>
<evidence type="ECO:0000256" key="1">
    <source>
        <dbReference type="ARBA" id="ARBA00010062"/>
    </source>
</evidence>
<evidence type="ECO:0000256" key="5">
    <source>
        <dbReference type="ARBA" id="ARBA00023004"/>
    </source>
</evidence>
<keyword evidence="2 6" id="KW-0349">Heme</keyword>
<evidence type="ECO:0000256" key="4">
    <source>
        <dbReference type="ARBA" id="ARBA00022729"/>
    </source>
</evidence>
<keyword evidence="5 6" id="KW-0408">Iron</keyword>
<feature type="domain" description="Cytochrome c" evidence="7">
    <location>
        <begin position="54"/>
        <end position="182"/>
    </location>
</feature>
<gene>
    <name evidence="8" type="ORF">ATI61_10175</name>
</gene>
<dbReference type="RefSeq" id="WP_082175468.1">
    <property type="nucleotide sequence ID" value="NZ_CP011509.1"/>
</dbReference>
<dbReference type="InterPro" id="IPR009056">
    <property type="entry name" value="Cyt_c-like_dom"/>
</dbReference>
<reference evidence="8 9" key="1">
    <citation type="submission" date="2018-08" db="EMBL/GenBank/DDBJ databases">
        <title>Genomic Encyclopedia of Archaeal and Bacterial Type Strains, Phase II (KMG-II): from individual species to whole genera.</title>
        <authorList>
            <person name="Goeker M."/>
        </authorList>
    </citation>
    <scope>NUCLEOTIDE SEQUENCE [LARGE SCALE GENOMIC DNA]</scope>
    <source>
        <strain evidence="8 9">DSM 2261</strain>
    </source>
</reference>
<dbReference type="SUPFAM" id="SSF53822">
    <property type="entry name" value="Periplasmic binding protein-like I"/>
    <property type="match status" value="1"/>
</dbReference>
<dbReference type="Gene3D" id="3.40.50.2300">
    <property type="match status" value="2"/>
</dbReference>
<keyword evidence="9" id="KW-1185">Reference proteome</keyword>
<dbReference type="InterPro" id="IPR028082">
    <property type="entry name" value="Peripla_BP_I"/>
</dbReference>
<dbReference type="EMBL" id="QUMU01000001">
    <property type="protein sequence ID" value="REG37099.1"/>
    <property type="molecule type" value="Genomic_DNA"/>
</dbReference>
<comment type="caution">
    <text evidence="8">The sequence shown here is derived from an EMBL/GenBank/DDBJ whole genome shotgun (WGS) entry which is preliminary data.</text>
</comment>
<accession>A0ABX9KA94</accession>
<evidence type="ECO:0000256" key="2">
    <source>
        <dbReference type="ARBA" id="ARBA00022617"/>
    </source>
</evidence>
<evidence type="ECO:0000313" key="9">
    <source>
        <dbReference type="Proteomes" id="UP000256345"/>
    </source>
</evidence>
<dbReference type="SUPFAM" id="SSF46626">
    <property type="entry name" value="Cytochrome c"/>
    <property type="match status" value="1"/>
</dbReference>
<keyword evidence="3 6" id="KW-0479">Metal-binding</keyword>
<protein>
    <submittedName>
        <fullName evidence="8">ABC-type branched-subunit amino acid transport system substrate-binding protein</fullName>
    </submittedName>
</protein>
<dbReference type="PANTHER" id="PTHR47235">
    <property type="entry name" value="BLR6548 PROTEIN"/>
    <property type="match status" value="1"/>
</dbReference>
<evidence type="ECO:0000313" key="8">
    <source>
        <dbReference type="EMBL" id="REG37099.1"/>
    </source>
</evidence>
<dbReference type="Pfam" id="PF00034">
    <property type="entry name" value="Cytochrom_C"/>
    <property type="match status" value="1"/>
</dbReference>
<comment type="similarity">
    <text evidence="1">Belongs to the leucine-binding protein family.</text>
</comment>
<evidence type="ECO:0000256" key="6">
    <source>
        <dbReference type="PROSITE-ProRule" id="PRU00433"/>
    </source>
</evidence>
<dbReference type="Proteomes" id="UP000256345">
    <property type="component" value="Unassembled WGS sequence"/>
</dbReference>
<sequence length="552" mass="59044">MRLTKRRNRRVPASARPRWSLFILPVMVLCTWESWTLFASKQAPAVERGAALTESELRGKALFLRGMLSSGAPVVGRLGSEGVELTGSVAACARCHGPRGRGTGEGGVVAPNIQASRLFAPVSTAAPGSGQWERPAYDNASLTQALRRGVSSSGRVLGPVMPRFELPEREQADLLAYLHRLGDDRDPGVFENRLVLGAALPLTGKLATVGEDVRAVLNAVFAEVNQRGGVFGRQLELRVEDDALAVAGTDGTGRLLNTDVFALVGSVRTGPRPSDARLEAEEIPLVAPVGLSDTHAENGGRMIFYVYPGPELQARVAVQHLHSTWERRTLEPVLAVVHARNDAGEAWARGVRSEAERRDWPRPQVFTYAPGQLDAAEATRWWQGLRAGAVLFSGTGAELSALLSERGAASGSVPIYAPGLLSGLAGPVPAAAWSRVRFIHPASPSEGHAPGRQEFESFLKRHGLAPRNLAWQLNAYASARLLVEALRRGGADVSRAGLVSALESFQDVDTGVTWPVTFGSQGRVGIRGAFIVRPGEAPQEVTPLSDWIALSP</sequence>
<keyword evidence="4" id="KW-0732">Signal</keyword>
<dbReference type="Pfam" id="PF13458">
    <property type="entry name" value="Peripla_BP_6"/>
    <property type="match status" value="1"/>
</dbReference>
<dbReference type="PROSITE" id="PS51007">
    <property type="entry name" value="CYTC"/>
    <property type="match status" value="1"/>
</dbReference>
<dbReference type="PANTHER" id="PTHR47235:SF1">
    <property type="entry name" value="BLR6548 PROTEIN"/>
    <property type="match status" value="1"/>
</dbReference>
<evidence type="ECO:0000259" key="7">
    <source>
        <dbReference type="PROSITE" id="PS51007"/>
    </source>
</evidence>
<dbReference type="InterPro" id="IPR036909">
    <property type="entry name" value="Cyt_c-like_dom_sf"/>
</dbReference>